<dbReference type="STRING" id="1121922.GCA_000428905_02411"/>
<dbReference type="OrthoDB" id="7055710at2"/>
<evidence type="ECO:0000313" key="3">
    <source>
        <dbReference type="Proteomes" id="UP000006251"/>
    </source>
</evidence>
<name>K6Y877_9ALTE</name>
<dbReference type="AlphaFoldDB" id="K6Y877"/>
<dbReference type="Pfam" id="PF00561">
    <property type="entry name" value="Abhydrolase_1"/>
    <property type="match status" value="1"/>
</dbReference>
<dbReference type="PANTHER" id="PTHR43433:SF5">
    <property type="entry name" value="AB HYDROLASE-1 DOMAIN-CONTAINING PROTEIN"/>
    <property type="match status" value="1"/>
</dbReference>
<feature type="domain" description="AB hydrolase-1" evidence="1">
    <location>
        <begin position="31"/>
        <end position="282"/>
    </location>
</feature>
<evidence type="ECO:0000313" key="2">
    <source>
        <dbReference type="EMBL" id="GAC28964.1"/>
    </source>
</evidence>
<gene>
    <name evidence="2" type="ORF">GPAL_2103</name>
</gene>
<reference evidence="3" key="1">
    <citation type="journal article" date="2014" name="Environ. Microbiol.">
        <title>Comparative genomics of the marine bacterial genus Glaciecola reveals the high degree of genomic diversity and genomic characteristic for cold adaptation.</title>
        <authorList>
            <person name="Qin Q.L."/>
            <person name="Xie B.B."/>
            <person name="Yu Y."/>
            <person name="Shu Y.L."/>
            <person name="Rong J.C."/>
            <person name="Zhang Y.J."/>
            <person name="Zhao D.L."/>
            <person name="Chen X.L."/>
            <person name="Zhang X.Y."/>
            <person name="Chen B."/>
            <person name="Zhou B.C."/>
            <person name="Zhang Y.Z."/>
        </authorList>
    </citation>
    <scope>NUCLEOTIDE SEQUENCE [LARGE SCALE GENOMIC DNA]</scope>
    <source>
        <strain evidence="3">ACAM 615</strain>
    </source>
</reference>
<accession>K6Y877</accession>
<dbReference type="Proteomes" id="UP000006251">
    <property type="component" value="Unassembled WGS sequence"/>
</dbReference>
<dbReference type="InterPro" id="IPR000073">
    <property type="entry name" value="AB_hydrolase_1"/>
</dbReference>
<evidence type="ECO:0000259" key="1">
    <source>
        <dbReference type="Pfam" id="PF00561"/>
    </source>
</evidence>
<sequence>MPDNIKHQVAHQVSANGLQITYDSFGDPSHPVVMLIMGLGTQMIHWSEQFCQLLASNKLRVIRFDNRDIGKSTWLTDYPVPSTWDFISNSLFSKKVNAPYLLDDMADDTLALMDSLNIHKAHIVGASMGGMIAQCMALKSPNRVSSLTSIMSTTGNRSLPKAKIRVMAKLLKPLATEIEPHVAQSLGVWRMLHGEYFPFDRESVEKVIRYSVQRGVNPAGVARQLSAIIDSPDRTLGLQKLQIPSLIIHGDIDPLVPVECGIATAAAIPGATLKILEGMGHTLPVQLYPQIVEDIVELSNYAENN</sequence>
<dbReference type="GO" id="GO:0004806">
    <property type="term" value="F:triacylglycerol lipase activity"/>
    <property type="evidence" value="ECO:0007669"/>
    <property type="project" value="TreeGrafter"/>
</dbReference>
<dbReference type="InterPro" id="IPR050471">
    <property type="entry name" value="AB_hydrolase"/>
</dbReference>
<dbReference type="InterPro" id="IPR029058">
    <property type="entry name" value="AB_hydrolase_fold"/>
</dbReference>
<protein>
    <recommendedName>
        <fullName evidence="1">AB hydrolase-1 domain-containing protein</fullName>
    </recommendedName>
</protein>
<dbReference type="EMBL" id="BAEQ01000037">
    <property type="protein sequence ID" value="GAC28964.1"/>
    <property type="molecule type" value="Genomic_DNA"/>
</dbReference>
<dbReference type="SUPFAM" id="SSF53474">
    <property type="entry name" value="alpha/beta-Hydrolases"/>
    <property type="match status" value="1"/>
</dbReference>
<proteinExistence type="predicted"/>
<comment type="caution">
    <text evidence="2">The sequence shown here is derived from an EMBL/GenBank/DDBJ whole genome shotgun (WGS) entry which is preliminary data.</text>
</comment>
<dbReference type="GO" id="GO:0046503">
    <property type="term" value="P:glycerolipid catabolic process"/>
    <property type="evidence" value="ECO:0007669"/>
    <property type="project" value="TreeGrafter"/>
</dbReference>
<dbReference type="PANTHER" id="PTHR43433">
    <property type="entry name" value="HYDROLASE, ALPHA/BETA FOLD FAMILY PROTEIN"/>
    <property type="match status" value="1"/>
</dbReference>
<keyword evidence="3" id="KW-1185">Reference proteome</keyword>
<organism evidence="2 3">
    <name type="scientific">Brumicola pallidula DSM 14239 = ACAM 615</name>
    <dbReference type="NCBI Taxonomy" id="1121922"/>
    <lineage>
        <taxon>Bacteria</taxon>
        <taxon>Pseudomonadati</taxon>
        <taxon>Pseudomonadota</taxon>
        <taxon>Gammaproteobacteria</taxon>
        <taxon>Alteromonadales</taxon>
        <taxon>Alteromonadaceae</taxon>
        <taxon>Brumicola</taxon>
    </lineage>
</organism>
<dbReference type="RefSeq" id="WP_006011434.1">
    <property type="nucleotide sequence ID" value="NZ_AUAV01000012.1"/>
</dbReference>
<dbReference type="Gene3D" id="3.40.50.1820">
    <property type="entry name" value="alpha/beta hydrolase"/>
    <property type="match status" value="1"/>
</dbReference>